<feature type="domain" description="Helicase HerA central" evidence="1">
    <location>
        <begin position="150"/>
        <end position="359"/>
    </location>
</feature>
<gene>
    <name evidence="2" type="ORF">JMA_42650</name>
</gene>
<dbReference type="KEGG" id="jeo:JMA_42650"/>
<dbReference type="InterPro" id="IPR008571">
    <property type="entry name" value="HerA-like"/>
</dbReference>
<accession>A0A0B5AY05</accession>
<dbReference type="Proteomes" id="UP000031449">
    <property type="component" value="Plasmid unnamed"/>
</dbReference>
<dbReference type="PANTHER" id="PTHR42957">
    <property type="entry name" value="HELICASE MJ1565-RELATED"/>
    <property type="match status" value="1"/>
</dbReference>
<proteinExistence type="predicted"/>
<dbReference type="PANTHER" id="PTHR42957:SF2">
    <property type="entry name" value="HELICASE HERA CENTRAL DOMAIN-CONTAINING PROTEIN"/>
    <property type="match status" value="1"/>
</dbReference>
<dbReference type="BioCyc" id="JESP1508404:G14D9-13588-MONOMER"/>
<dbReference type="EMBL" id="CP009417">
    <property type="protein sequence ID" value="AJD93582.1"/>
    <property type="molecule type" value="Genomic_DNA"/>
</dbReference>
<evidence type="ECO:0000259" key="1">
    <source>
        <dbReference type="Pfam" id="PF01935"/>
    </source>
</evidence>
<dbReference type="AlphaFoldDB" id="A0A0B5AY05"/>
<dbReference type="HOGENOM" id="CLU_449668_0_0_9"/>
<dbReference type="Gene3D" id="3.40.50.300">
    <property type="entry name" value="P-loop containing nucleotide triphosphate hydrolases"/>
    <property type="match status" value="2"/>
</dbReference>
<keyword evidence="2" id="KW-0614">Plasmid</keyword>
<organism evidence="2 3">
    <name type="scientific">Jeotgalibacillus malaysiensis</name>
    <dbReference type="NCBI Taxonomy" id="1508404"/>
    <lineage>
        <taxon>Bacteria</taxon>
        <taxon>Bacillati</taxon>
        <taxon>Bacillota</taxon>
        <taxon>Bacilli</taxon>
        <taxon>Bacillales</taxon>
        <taxon>Caryophanaceae</taxon>
        <taxon>Jeotgalibacillus</taxon>
    </lineage>
</organism>
<evidence type="ECO:0000313" key="3">
    <source>
        <dbReference type="Proteomes" id="UP000031449"/>
    </source>
</evidence>
<dbReference type="InterPro" id="IPR027417">
    <property type="entry name" value="P-loop_NTPase"/>
</dbReference>
<geneLocation type="plasmid" evidence="3"/>
<keyword evidence="3" id="KW-1185">Reference proteome</keyword>
<sequence>MFVIGKAGLRNIYLVSNETPFRINEYLMVNDPNHPNLTIEVIDTFTLPMAVPEVFPDGCHPEFLDVFKIDKTKPLYMAVAKVLKTIRVPVQSGSTVRKPDFHEVENLLLQADPKDSFHMGVILGTEDLQEQLPEEISNLSPLWKNKRAVNQEGVPFVFDYREQRVYPHIGLFGTSGSGKSFGLRVLCEELMRKNIPGLAFDPHFELNFNRPMAGLPADKQMDYSGRHQSFYIGKDIGITFSELSFDELVHLFDFVGSLTEPQVGALEAIYEKGDTLGHLKNKIVDLKVAFEEQEKPKNDREDLSDEQAKLYARFKNKVSGAKTLQALSWKMDSLEGTGVFDGDVAGAERALKAGKLAIIRGNMKHLQMISSYILKKFYKKRRAYQDAREKGIEGVDFFPMFFAIVDEAHNFAPKGDFNPTKKILRTIAQEARKYGIFEIFCTQKPNALDETILAQLNTKIIYRLNTSSDMEMVEKETNLTPQEVKTLPDLPSGFCFISSPILAKTFAVRFRTTFTESPHVVDPFDEFQMQVELTKPTGLDKVLKEFLPIKSTKIPRIQGDISDKANQPVSIQEITDELERMAASGLVIKKQSPMGIEFKAV</sequence>
<evidence type="ECO:0000313" key="2">
    <source>
        <dbReference type="EMBL" id="AJD93582.1"/>
    </source>
</evidence>
<dbReference type="SUPFAM" id="SSF52540">
    <property type="entry name" value="P-loop containing nucleoside triphosphate hydrolases"/>
    <property type="match status" value="1"/>
</dbReference>
<name>A0A0B5AY05_9BACL</name>
<dbReference type="Pfam" id="PF01935">
    <property type="entry name" value="DUF87"/>
    <property type="match status" value="1"/>
</dbReference>
<reference evidence="2 3" key="1">
    <citation type="submission" date="2014-08" db="EMBL/GenBank/DDBJ databases">
        <title>Complete genome of a marine bacteria Jeotgalibacillus malaysiensis.</title>
        <authorList>
            <person name="Yaakop A.S."/>
            <person name="Chan K.-G."/>
            <person name="Goh K.M."/>
        </authorList>
    </citation>
    <scope>NUCLEOTIDE SEQUENCE [LARGE SCALE GENOMIC DNA]</scope>
    <source>
        <strain evidence="2 3">D5</strain>
        <plasmid evidence="3">Plasmid</plasmid>
    </source>
</reference>
<dbReference type="InterPro" id="IPR002789">
    <property type="entry name" value="HerA_central"/>
</dbReference>
<dbReference type="OrthoDB" id="9806951at2"/>
<protein>
    <recommendedName>
        <fullName evidence="1">Helicase HerA central domain-containing protein</fullName>
    </recommendedName>
</protein>